<evidence type="ECO:0000256" key="1">
    <source>
        <dbReference type="SAM" id="MobiDB-lite"/>
    </source>
</evidence>
<dbReference type="EMBL" id="JARKIK010000037">
    <property type="protein sequence ID" value="KAK8739350.1"/>
    <property type="molecule type" value="Genomic_DNA"/>
</dbReference>
<protein>
    <submittedName>
        <fullName evidence="2">Uncharacterized protein</fullName>
    </submittedName>
</protein>
<reference evidence="2" key="2">
    <citation type="submission" date="2024-01" db="EMBL/GenBank/DDBJ databases">
        <authorList>
            <person name="He J."/>
            <person name="Wang M."/>
            <person name="Zheng J."/>
            <person name="Liu Z."/>
        </authorList>
    </citation>
    <scope>NUCLEOTIDE SEQUENCE</scope>
    <source>
        <strain evidence="2">ZL_2023a</strain>
        <tissue evidence="2">Muscle</tissue>
    </source>
</reference>
<reference evidence="2 3" key="1">
    <citation type="journal article" date="2024" name="BMC Genomics">
        <title>Genome assembly of redclaw crayfish (Cherax quadricarinatus) provides insights into its immune adaptation and hypoxia tolerance.</title>
        <authorList>
            <person name="Liu Z."/>
            <person name="Zheng J."/>
            <person name="Li H."/>
            <person name="Fang K."/>
            <person name="Wang S."/>
            <person name="He J."/>
            <person name="Zhou D."/>
            <person name="Weng S."/>
            <person name="Chi M."/>
            <person name="Gu Z."/>
            <person name="He J."/>
            <person name="Li F."/>
            <person name="Wang M."/>
        </authorList>
    </citation>
    <scope>NUCLEOTIDE SEQUENCE [LARGE SCALE GENOMIC DNA]</scope>
    <source>
        <strain evidence="2">ZL_2023a</strain>
    </source>
</reference>
<dbReference type="EMBL" id="JARKIK010000037">
    <property type="protein sequence ID" value="KAK8739351.1"/>
    <property type="molecule type" value="Genomic_DNA"/>
</dbReference>
<accession>A0AAW0X4C4</accession>
<feature type="non-terminal residue" evidence="2">
    <location>
        <position position="1"/>
    </location>
</feature>
<organism evidence="2 3">
    <name type="scientific">Cherax quadricarinatus</name>
    <name type="common">Australian red claw crayfish</name>
    <dbReference type="NCBI Taxonomy" id="27406"/>
    <lineage>
        <taxon>Eukaryota</taxon>
        <taxon>Metazoa</taxon>
        <taxon>Ecdysozoa</taxon>
        <taxon>Arthropoda</taxon>
        <taxon>Crustacea</taxon>
        <taxon>Multicrustacea</taxon>
        <taxon>Malacostraca</taxon>
        <taxon>Eumalacostraca</taxon>
        <taxon>Eucarida</taxon>
        <taxon>Decapoda</taxon>
        <taxon>Pleocyemata</taxon>
        <taxon>Astacidea</taxon>
        <taxon>Parastacoidea</taxon>
        <taxon>Parastacidae</taxon>
        <taxon>Cherax</taxon>
    </lineage>
</organism>
<evidence type="ECO:0000313" key="2">
    <source>
        <dbReference type="EMBL" id="KAK8739350.1"/>
    </source>
</evidence>
<name>A0AAW0X4C4_CHEQU</name>
<feature type="compositionally biased region" description="Polar residues" evidence="1">
    <location>
        <begin position="99"/>
        <end position="111"/>
    </location>
</feature>
<dbReference type="Proteomes" id="UP001445076">
    <property type="component" value="Unassembled WGS sequence"/>
</dbReference>
<keyword evidence="3" id="KW-1185">Reference proteome</keyword>
<feature type="compositionally biased region" description="Pro residues" evidence="1">
    <location>
        <begin position="49"/>
        <end position="85"/>
    </location>
</feature>
<evidence type="ECO:0000313" key="3">
    <source>
        <dbReference type="Proteomes" id="UP001445076"/>
    </source>
</evidence>
<proteinExistence type="predicted"/>
<feature type="region of interest" description="Disordered" evidence="1">
    <location>
        <begin position="1"/>
        <end position="111"/>
    </location>
</feature>
<gene>
    <name evidence="2" type="ORF">OTU49_003591</name>
</gene>
<comment type="caution">
    <text evidence="2">The sequence shown here is derived from an EMBL/GenBank/DDBJ whole genome shotgun (WGS) entry which is preliminary data.</text>
</comment>
<feature type="compositionally biased region" description="Low complexity" evidence="1">
    <location>
        <begin position="10"/>
        <end position="27"/>
    </location>
</feature>
<dbReference type="AlphaFoldDB" id="A0AAW0X4C4"/>
<sequence length="111" mass="11168">GEWSEGGEAECGTSSSSSESPAVPTSPGCHMPAAPPGERQASDDVDPSLAPPPPVPSPTPEPPPPPVPSPPPVSSPPSPGYPAPSPSSARTFSEHIHNNSEAQTLSLTFVD</sequence>